<dbReference type="Gene3D" id="3.20.20.70">
    <property type="entry name" value="Aldolase class I"/>
    <property type="match status" value="1"/>
</dbReference>
<evidence type="ECO:0000256" key="4">
    <source>
        <dbReference type="ARBA" id="ARBA00023239"/>
    </source>
</evidence>
<comment type="caution">
    <text evidence="8">The sequence shown here is derived from an EMBL/GenBank/DDBJ whole genome shotgun (WGS) entry which is preliminary data.</text>
</comment>
<dbReference type="CDD" id="cd00959">
    <property type="entry name" value="DeoC"/>
    <property type="match status" value="1"/>
</dbReference>
<evidence type="ECO:0000256" key="1">
    <source>
        <dbReference type="ARBA" id="ARBA00010936"/>
    </source>
</evidence>
<dbReference type="GO" id="GO:0005737">
    <property type="term" value="C:cytoplasm"/>
    <property type="evidence" value="ECO:0007669"/>
    <property type="project" value="InterPro"/>
</dbReference>
<evidence type="ECO:0000256" key="2">
    <source>
        <dbReference type="ARBA" id="ARBA00012515"/>
    </source>
</evidence>
<dbReference type="InterPro" id="IPR013785">
    <property type="entry name" value="Aldolase_TIM"/>
</dbReference>
<dbReference type="SMART" id="SM01133">
    <property type="entry name" value="DeoC"/>
    <property type="match status" value="1"/>
</dbReference>
<dbReference type="EC" id="4.1.2.4" evidence="2"/>
<organism evidence="8">
    <name type="scientific">mine drainage metagenome</name>
    <dbReference type="NCBI Taxonomy" id="410659"/>
    <lineage>
        <taxon>unclassified sequences</taxon>
        <taxon>metagenomes</taxon>
        <taxon>ecological metagenomes</taxon>
    </lineage>
</organism>
<gene>
    <name evidence="8" type="primary">deoC1</name>
    <name evidence="8" type="ORF">GALL_113630</name>
</gene>
<reference evidence="8" key="1">
    <citation type="submission" date="2016-10" db="EMBL/GenBank/DDBJ databases">
        <title>Sequence of Gallionella enrichment culture.</title>
        <authorList>
            <person name="Poehlein A."/>
            <person name="Muehling M."/>
            <person name="Daniel R."/>
        </authorList>
    </citation>
    <scope>NUCLEOTIDE SEQUENCE</scope>
</reference>
<comment type="similarity">
    <text evidence="1">Belongs to the DeoC/FbaB aldolase family. DeoC type 1 subfamily.</text>
</comment>
<dbReference type="GO" id="GO:0009264">
    <property type="term" value="P:deoxyribonucleotide catabolic process"/>
    <property type="evidence" value="ECO:0007669"/>
    <property type="project" value="InterPro"/>
</dbReference>
<keyword evidence="3" id="KW-0963">Cytoplasm</keyword>
<comment type="catalytic activity">
    <reaction evidence="7">
        <text>2-deoxy-D-ribose 5-phosphate = D-glyceraldehyde 3-phosphate + acetaldehyde</text>
        <dbReference type="Rhea" id="RHEA:12821"/>
        <dbReference type="ChEBI" id="CHEBI:15343"/>
        <dbReference type="ChEBI" id="CHEBI:59776"/>
        <dbReference type="ChEBI" id="CHEBI:62877"/>
        <dbReference type="EC" id="4.1.2.4"/>
    </reaction>
</comment>
<protein>
    <recommendedName>
        <fullName evidence="2">deoxyribose-phosphate aldolase</fullName>
        <ecNumber evidence="2">4.1.2.4</ecNumber>
    </recommendedName>
    <alternativeName>
        <fullName evidence="6">2-deoxy-D-ribose 5-phosphate aldolase</fullName>
    </alternativeName>
</protein>
<evidence type="ECO:0000256" key="6">
    <source>
        <dbReference type="ARBA" id="ARBA00032755"/>
    </source>
</evidence>
<dbReference type="EMBL" id="MLJW01000043">
    <property type="protein sequence ID" value="OIR06448.1"/>
    <property type="molecule type" value="Genomic_DNA"/>
</dbReference>
<dbReference type="FunFam" id="3.20.20.70:FF:000044">
    <property type="entry name" value="Deoxyribose-phosphate aldolase"/>
    <property type="match status" value="1"/>
</dbReference>
<evidence type="ECO:0000256" key="5">
    <source>
        <dbReference type="ARBA" id="ARBA00023270"/>
    </source>
</evidence>
<dbReference type="InterPro" id="IPR002915">
    <property type="entry name" value="DeoC/FbaB/LacD_aldolase"/>
</dbReference>
<evidence type="ECO:0000256" key="3">
    <source>
        <dbReference type="ARBA" id="ARBA00022490"/>
    </source>
</evidence>
<dbReference type="SUPFAM" id="SSF51569">
    <property type="entry name" value="Aldolase"/>
    <property type="match status" value="1"/>
</dbReference>
<proteinExistence type="inferred from homology"/>
<accession>A0A1J5SQZ9</accession>
<keyword evidence="5" id="KW-0704">Schiff base</keyword>
<dbReference type="AlphaFoldDB" id="A0A1J5SQZ9"/>
<dbReference type="GO" id="GO:0016052">
    <property type="term" value="P:carbohydrate catabolic process"/>
    <property type="evidence" value="ECO:0007669"/>
    <property type="project" value="TreeGrafter"/>
</dbReference>
<dbReference type="PANTHER" id="PTHR10889">
    <property type="entry name" value="DEOXYRIBOSE-PHOSPHATE ALDOLASE"/>
    <property type="match status" value="1"/>
</dbReference>
<keyword evidence="4 8" id="KW-0456">Lyase</keyword>
<dbReference type="PIRSF" id="PIRSF001357">
    <property type="entry name" value="DeoC"/>
    <property type="match status" value="1"/>
</dbReference>
<name>A0A1J5SQZ9_9ZZZZ</name>
<dbReference type="HAMAP" id="MF_00114">
    <property type="entry name" value="DeoC_type1"/>
    <property type="match status" value="1"/>
</dbReference>
<sequence length="234" mass="24131">MTLDPARLAASIDSTNLRLDATAADIRRLSEEALALSCASVMIYPTSIPTAVEVLRGSHVAVGTVIGFPSGRFSTASKRAEIQSAAAAGAREVDVVMDHGALRDGHPGTVAAELSSLAAEAHKLGLLIKVITENCYLSESQILEALRLCEDAGVDFIKTSTGFGSAGAKVEHVALWAHSRTKPIRIKAAGGIRTLADATAMIAAGAERLGTSNAASLMTEARGQVTAAPAHAAY</sequence>
<dbReference type="PANTHER" id="PTHR10889:SF1">
    <property type="entry name" value="DEOXYRIBOSE-PHOSPHATE ALDOLASE"/>
    <property type="match status" value="1"/>
</dbReference>
<dbReference type="InterPro" id="IPR011343">
    <property type="entry name" value="DeoC"/>
</dbReference>
<dbReference type="GO" id="GO:0004139">
    <property type="term" value="F:deoxyribose-phosphate aldolase activity"/>
    <property type="evidence" value="ECO:0007669"/>
    <property type="project" value="UniProtKB-EC"/>
</dbReference>
<dbReference type="InterPro" id="IPR028581">
    <property type="entry name" value="DeoC_typeI"/>
</dbReference>
<evidence type="ECO:0000313" key="8">
    <source>
        <dbReference type="EMBL" id="OIR06448.1"/>
    </source>
</evidence>
<evidence type="ECO:0000256" key="7">
    <source>
        <dbReference type="ARBA" id="ARBA00048791"/>
    </source>
</evidence>
<dbReference type="Pfam" id="PF01791">
    <property type="entry name" value="DeoC"/>
    <property type="match status" value="1"/>
</dbReference>
<dbReference type="NCBIfam" id="TIGR00126">
    <property type="entry name" value="deoC"/>
    <property type="match status" value="1"/>
</dbReference>